<evidence type="ECO:0000313" key="1">
    <source>
        <dbReference type="EMBL" id="MFC0339353.1"/>
    </source>
</evidence>
<proteinExistence type="predicted"/>
<sequence length="265" mass="28608">MPLLERFDVADPAAAHSFIEGISLPEITPVARERMSAETGGAPPVYQEGENQAVAIGSQIAEFAADIPAVLRPQIANSFLLAQLAANRAVETAGGSAWYRAYLEVLANTGWIIERDETSERKMSDVSGEVHKEIIPLLTVLLGPGVAAAAMVTAVLEGLSNIDKDRPWITLFDRESRRASANQFQISHAAATDGTALQVRLACLELEAVKTLTQVLFFKSSDTQAVLRGFGASLSLNAPVFERNKALIEDKVAEYVAEYIRGIEL</sequence>
<dbReference type="Proteomes" id="UP001589799">
    <property type="component" value="Unassembled WGS sequence"/>
</dbReference>
<gene>
    <name evidence="1" type="ORF">ACFFII_01050</name>
</gene>
<evidence type="ECO:0000313" key="2">
    <source>
        <dbReference type="Proteomes" id="UP001589799"/>
    </source>
</evidence>
<reference evidence="1 2" key="1">
    <citation type="submission" date="2024-09" db="EMBL/GenBank/DDBJ databases">
        <authorList>
            <person name="Sun Q."/>
            <person name="Mori K."/>
        </authorList>
    </citation>
    <scope>NUCLEOTIDE SEQUENCE [LARGE SCALE GENOMIC DNA]</scope>
    <source>
        <strain evidence="1 2">KCTC 22789</strain>
    </source>
</reference>
<protein>
    <submittedName>
        <fullName evidence="1">Uncharacterized protein</fullName>
    </submittedName>
</protein>
<comment type="caution">
    <text evidence="1">The sequence shown here is derived from an EMBL/GenBank/DDBJ whole genome shotgun (WGS) entry which is preliminary data.</text>
</comment>
<accession>A0ABV6HZG6</accession>
<dbReference type="EMBL" id="JBHLWE010000003">
    <property type="protein sequence ID" value="MFC0339353.1"/>
    <property type="molecule type" value="Genomic_DNA"/>
</dbReference>
<organism evidence="1 2">
    <name type="scientific">Paracoccus niistensis</name>
    <dbReference type="NCBI Taxonomy" id="632935"/>
    <lineage>
        <taxon>Bacteria</taxon>
        <taxon>Pseudomonadati</taxon>
        <taxon>Pseudomonadota</taxon>
        <taxon>Alphaproteobacteria</taxon>
        <taxon>Rhodobacterales</taxon>
        <taxon>Paracoccaceae</taxon>
        <taxon>Paracoccus</taxon>
    </lineage>
</organism>
<name>A0ABV6HZG6_9RHOB</name>
<keyword evidence="2" id="KW-1185">Reference proteome</keyword>
<dbReference type="RefSeq" id="WP_377697029.1">
    <property type="nucleotide sequence ID" value="NZ_JBHLWE010000003.1"/>
</dbReference>